<protein>
    <submittedName>
        <fullName evidence="2">DUF2069 domain-containing protein</fullName>
    </submittedName>
</protein>
<accession>A0A418YGV1</accession>
<name>A0A418YGV1_9GAMM</name>
<sequence length="129" mass="15199">MMTQQFRKLALFGYFGLWLYIPLWHLWLSPPSLGLDPWFVLSIWLIPLIFPLRGLLKGNPYTYAWTCFISLWYFLHSLTIMVSDPAERWLAVGEFFLAVCFFCGCAYYAKHRGRELGLSIRKPKNKAKQ</sequence>
<keyword evidence="1" id="KW-0472">Membrane</keyword>
<gene>
    <name evidence="2" type="ORF">D1Z90_06905</name>
</gene>
<dbReference type="OrthoDB" id="5569826at2"/>
<keyword evidence="1" id="KW-1133">Transmembrane helix</keyword>
<dbReference type="EMBL" id="QZCH01000005">
    <property type="protein sequence ID" value="RJG49088.1"/>
    <property type="molecule type" value="Genomic_DNA"/>
</dbReference>
<evidence type="ECO:0000313" key="2">
    <source>
        <dbReference type="EMBL" id="RJG49088.1"/>
    </source>
</evidence>
<evidence type="ECO:0000313" key="3">
    <source>
        <dbReference type="Proteomes" id="UP000283255"/>
    </source>
</evidence>
<comment type="caution">
    <text evidence="2">The sequence shown here is derived from an EMBL/GenBank/DDBJ whole genome shotgun (WGS) entry which is preliminary data.</text>
</comment>
<feature type="transmembrane region" description="Helical" evidence="1">
    <location>
        <begin position="63"/>
        <end position="83"/>
    </location>
</feature>
<reference evidence="2 3" key="1">
    <citation type="submission" date="2018-09" db="EMBL/GenBank/DDBJ databases">
        <authorList>
            <person name="Wang F."/>
        </authorList>
    </citation>
    <scope>NUCLEOTIDE SEQUENCE [LARGE SCALE GENOMIC DNA]</scope>
    <source>
        <strain evidence="2 3">PLHSC7-2</strain>
    </source>
</reference>
<feature type="transmembrane region" description="Helical" evidence="1">
    <location>
        <begin position="9"/>
        <end position="27"/>
    </location>
</feature>
<dbReference type="Pfam" id="PF09842">
    <property type="entry name" value="DUF2069"/>
    <property type="match status" value="1"/>
</dbReference>
<feature type="transmembrane region" description="Helical" evidence="1">
    <location>
        <begin position="89"/>
        <end position="109"/>
    </location>
</feature>
<reference evidence="2 3" key="2">
    <citation type="submission" date="2019-01" db="EMBL/GenBank/DDBJ databases">
        <title>Motilimonas pumilus sp. nov., isolated from the gut of sea cucumber (Apostichopus japonicus).</title>
        <authorList>
            <person name="Wang F.-Q."/>
            <person name="Ren L.-H."/>
            <person name="Lin Y.-W."/>
            <person name="Sun G.-H."/>
            <person name="Du Z.-J."/>
            <person name="Zhao J.-X."/>
            <person name="Liu X.-J."/>
            <person name="Liu L.-J."/>
        </authorList>
    </citation>
    <scope>NUCLEOTIDE SEQUENCE [LARGE SCALE GENOMIC DNA]</scope>
    <source>
        <strain evidence="2 3">PLHSC7-2</strain>
    </source>
</reference>
<proteinExistence type="predicted"/>
<evidence type="ECO:0000256" key="1">
    <source>
        <dbReference type="SAM" id="Phobius"/>
    </source>
</evidence>
<organism evidence="2 3">
    <name type="scientific">Motilimonas pumila</name>
    <dbReference type="NCBI Taxonomy" id="2303987"/>
    <lineage>
        <taxon>Bacteria</taxon>
        <taxon>Pseudomonadati</taxon>
        <taxon>Pseudomonadota</taxon>
        <taxon>Gammaproteobacteria</taxon>
        <taxon>Alteromonadales</taxon>
        <taxon>Alteromonadales genera incertae sedis</taxon>
        <taxon>Motilimonas</taxon>
    </lineage>
</organism>
<keyword evidence="1" id="KW-0812">Transmembrane</keyword>
<dbReference type="Proteomes" id="UP000283255">
    <property type="component" value="Unassembled WGS sequence"/>
</dbReference>
<feature type="transmembrane region" description="Helical" evidence="1">
    <location>
        <begin position="39"/>
        <end position="56"/>
    </location>
</feature>
<dbReference type="AlphaFoldDB" id="A0A418YGV1"/>
<keyword evidence="3" id="KW-1185">Reference proteome</keyword>
<dbReference type="InterPro" id="IPR018643">
    <property type="entry name" value="DUF2069_membrane"/>
</dbReference>